<keyword evidence="1" id="KW-0645">Protease</keyword>
<accession>A0A4R6IF07</accession>
<keyword evidence="1" id="KW-0378">Hydrolase</keyword>
<dbReference type="EMBL" id="SNWM01000005">
    <property type="protein sequence ID" value="TDO20301.1"/>
    <property type="molecule type" value="Genomic_DNA"/>
</dbReference>
<dbReference type="GO" id="GO:0006508">
    <property type="term" value="P:proteolysis"/>
    <property type="evidence" value="ECO:0007669"/>
    <property type="project" value="UniProtKB-KW"/>
</dbReference>
<dbReference type="Pfam" id="PF25594">
    <property type="entry name" value="GldB_lipo"/>
    <property type="match status" value="1"/>
</dbReference>
<sequence>MNSKSWLPVLLLVITCTVSCSLPKEPVRTQSLSLMDSLKRTADSIKVENIVVHNLFKSQVLAHRDSGKYDSLMILNGVYLPHKKLWDNCYGTIFGSENASRFNTTAGMMAWNRTLYLDNKTLFNDKIRKLLAMNLDSILTVNLRKFNKMAGYKPKAVISILFTPIQGIGFGGCDATQFALELNYINNDLDYTINKGIPHELNHLAYEPNRMKDPKHDTALAQTIDEGFACYFTWVFFNGAISKHQAVENMSAADWNWYLTHEKEIFQKVNKYFDETGENPLLRNNKFKLFPDVPKTLFYWLGFRIVEAYVQNNGSDSWKDLYRLPSGEIFKRSRYGDQFVQ</sequence>
<keyword evidence="2" id="KW-1185">Reference proteome</keyword>
<name>A0A4R6IF07_9SPHI</name>
<proteinExistence type="predicted"/>
<dbReference type="GO" id="GO:0008233">
    <property type="term" value="F:peptidase activity"/>
    <property type="evidence" value="ECO:0007669"/>
    <property type="project" value="UniProtKB-KW"/>
</dbReference>
<organism evidence="1 2">
    <name type="scientific">Pedobacter duraquae</name>
    <dbReference type="NCBI Taxonomy" id="425511"/>
    <lineage>
        <taxon>Bacteria</taxon>
        <taxon>Pseudomonadati</taxon>
        <taxon>Bacteroidota</taxon>
        <taxon>Sphingobacteriia</taxon>
        <taxon>Sphingobacteriales</taxon>
        <taxon>Sphingobacteriaceae</taxon>
        <taxon>Pedobacter</taxon>
    </lineage>
</organism>
<gene>
    <name evidence="1" type="ORF">CLV32_4061</name>
</gene>
<evidence type="ECO:0000313" key="2">
    <source>
        <dbReference type="Proteomes" id="UP000295499"/>
    </source>
</evidence>
<comment type="caution">
    <text evidence="1">The sequence shown here is derived from an EMBL/GenBank/DDBJ whole genome shotgun (WGS) entry which is preliminary data.</text>
</comment>
<reference evidence="1 2" key="1">
    <citation type="submission" date="2019-03" db="EMBL/GenBank/DDBJ databases">
        <title>Genomic Encyclopedia of Archaeal and Bacterial Type Strains, Phase II (KMG-II): from individual species to whole genera.</title>
        <authorList>
            <person name="Goeker M."/>
        </authorList>
    </citation>
    <scope>NUCLEOTIDE SEQUENCE [LARGE SCALE GENOMIC DNA]</scope>
    <source>
        <strain evidence="1 2">DSM 19034</strain>
    </source>
</reference>
<dbReference type="InterPro" id="IPR019853">
    <property type="entry name" value="GldB-like"/>
</dbReference>
<evidence type="ECO:0000313" key="1">
    <source>
        <dbReference type="EMBL" id="TDO20301.1"/>
    </source>
</evidence>
<dbReference type="AlphaFoldDB" id="A0A4R6IF07"/>
<dbReference type="RefSeq" id="WP_166641988.1">
    <property type="nucleotide sequence ID" value="NZ_SNWM01000005.1"/>
</dbReference>
<protein>
    <submittedName>
        <fullName evidence="1">Putative Zn-dependent protease DUF2268</fullName>
    </submittedName>
</protein>
<dbReference type="Proteomes" id="UP000295499">
    <property type="component" value="Unassembled WGS sequence"/>
</dbReference>